<evidence type="ECO:0000313" key="4">
    <source>
        <dbReference type="Proteomes" id="UP000008827"/>
    </source>
</evidence>
<evidence type="ECO:0000313" key="3">
    <source>
        <dbReference type="EnsemblPlants" id="KRH31229"/>
    </source>
</evidence>
<reference evidence="2" key="3">
    <citation type="submission" date="2018-07" db="EMBL/GenBank/DDBJ databases">
        <title>WGS assembly of Glycine max.</title>
        <authorList>
            <person name="Schmutz J."/>
            <person name="Cannon S."/>
            <person name="Schlueter J."/>
            <person name="Ma J."/>
            <person name="Mitros T."/>
            <person name="Nelson W."/>
            <person name="Hyten D."/>
            <person name="Song Q."/>
            <person name="Thelen J."/>
            <person name="Cheng J."/>
            <person name="Xu D."/>
            <person name="Hellsten U."/>
            <person name="May G."/>
            <person name="Yu Y."/>
            <person name="Sakurai T."/>
            <person name="Umezawa T."/>
            <person name="Bhattacharyya M."/>
            <person name="Sandhu D."/>
            <person name="Valliyodan B."/>
            <person name="Lindquist E."/>
            <person name="Peto M."/>
            <person name="Grant D."/>
            <person name="Shu S."/>
            <person name="Goodstein D."/>
            <person name="Barry K."/>
            <person name="Futrell-Griggs M."/>
            <person name="Abernathy B."/>
            <person name="Du J."/>
            <person name="Tian Z."/>
            <person name="Zhu L."/>
            <person name="Gill N."/>
            <person name="Joshi T."/>
            <person name="Libault M."/>
            <person name="Sethuraman A."/>
            <person name="Zhang X."/>
            <person name="Shinozaki K."/>
            <person name="Nguyen H."/>
            <person name="Wing R."/>
            <person name="Cregan P."/>
            <person name="Specht J."/>
            <person name="Grimwood J."/>
            <person name="Rokhsar D."/>
            <person name="Stacey G."/>
            <person name="Shoemaker R."/>
            <person name="Jackson S."/>
        </authorList>
    </citation>
    <scope>NUCLEOTIDE SEQUENCE</scope>
    <source>
        <tissue evidence="2">Callus</tissue>
    </source>
</reference>
<keyword evidence="4" id="KW-1185">Reference proteome</keyword>
<organism evidence="2">
    <name type="scientific">Glycine max</name>
    <name type="common">Soybean</name>
    <name type="synonym">Glycine hispida</name>
    <dbReference type="NCBI Taxonomy" id="3847"/>
    <lineage>
        <taxon>Eukaryota</taxon>
        <taxon>Viridiplantae</taxon>
        <taxon>Streptophyta</taxon>
        <taxon>Embryophyta</taxon>
        <taxon>Tracheophyta</taxon>
        <taxon>Spermatophyta</taxon>
        <taxon>Magnoliopsida</taxon>
        <taxon>eudicotyledons</taxon>
        <taxon>Gunneridae</taxon>
        <taxon>Pentapetalae</taxon>
        <taxon>rosids</taxon>
        <taxon>fabids</taxon>
        <taxon>Fabales</taxon>
        <taxon>Fabaceae</taxon>
        <taxon>Papilionoideae</taxon>
        <taxon>50 kb inversion clade</taxon>
        <taxon>NPAAA clade</taxon>
        <taxon>indigoferoid/millettioid clade</taxon>
        <taxon>Phaseoleae</taxon>
        <taxon>Glycine</taxon>
        <taxon>Glycine subgen. Soja</taxon>
    </lineage>
</organism>
<name>A0A0R0HL61_SOYBN</name>
<reference evidence="3" key="2">
    <citation type="submission" date="2018-02" db="UniProtKB">
        <authorList>
            <consortium name="EnsemblPlants"/>
        </authorList>
    </citation>
    <scope>IDENTIFICATION</scope>
    <source>
        <strain evidence="3">Williams 82</strain>
    </source>
</reference>
<evidence type="ECO:0000256" key="1">
    <source>
        <dbReference type="SAM" id="MobiDB-lite"/>
    </source>
</evidence>
<dbReference type="OrthoDB" id="1429146at2759"/>
<dbReference type="EnsemblPlants" id="KRH31229">
    <property type="protein sequence ID" value="KRH31229"/>
    <property type="gene ID" value="GLYMA_11G236000"/>
</dbReference>
<evidence type="ECO:0000313" key="2">
    <source>
        <dbReference type="EMBL" id="KRH31229.1"/>
    </source>
</evidence>
<sequence>MDISNTLMVRSTEEPFYDSPVEEEPVISKSSSSKPNTGPWFTLDDTPPREWRKKLIEMGAWLDTKFMKDADPYKVIEEFCCRMTGTLKEWYHNLGAVRQNQFHELGSTTAVLGTLHQ</sequence>
<feature type="region of interest" description="Disordered" evidence="1">
    <location>
        <begin position="1"/>
        <end position="45"/>
    </location>
</feature>
<dbReference type="Gramene" id="KRH31229">
    <property type="protein sequence ID" value="KRH31229"/>
    <property type="gene ID" value="GLYMA_11G236000"/>
</dbReference>
<dbReference type="OMA" id="NTGPWFT"/>
<dbReference type="EMBL" id="CM000844">
    <property type="protein sequence ID" value="KRH31229.1"/>
    <property type="molecule type" value="Genomic_DNA"/>
</dbReference>
<proteinExistence type="predicted"/>
<dbReference type="InParanoid" id="A0A0R0HL61"/>
<dbReference type="AlphaFoldDB" id="A0A0R0HL61"/>
<dbReference type="Proteomes" id="UP000008827">
    <property type="component" value="Chromosome 11"/>
</dbReference>
<reference evidence="2 3" key="1">
    <citation type="journal article" date="2010" name="Nature">
        <title>Genome sequence of the palaeopolyploid soybean.</title>
        <authorList>
            <person name="Schmutz J."/>
            <person name="Cannon S.B."/>
            <person name="Schlueter J."/>
            <person name="Ma J."/>
            <person name="Mitros T."/>
            <person name="Nelson W."/>
            <person name="Hyten D.L."/>
            <person name="Song Q."/>
            <person name="Thelen J.J."/>
            <person name="Cheng J."/>
            <person name="Xu D."/>
            <person name="Hellsten U."/>
            <person name="May G.D."/>
            <person name="Yu Y."/>
            <person name="Sakurai T."/>
            <person name="Umezawa T."/>
            <person name="Bhattacharyya M.K."/>
            <person name="Sandhu D."/>
            <person name="Valliyodan B."/>
            <person name="Lindquist E."/>
            <person name="Peto M."/>
            <person name="Grant D."/>
            <person name="Shu S."/>
            <person name="Goodstein D."/>
            <person name="Barry K."/>
            <person name="Futrell-Griggs M."/>
            <person name="Abernathy B."/>
            <person name="Du J."/>
            <person name="Tian Z."/>
            <person name="Zhu L."/>
            <person name="Gill N."/>
            <person name="Joshi T."/>
            <person name="Libault M."/>
            <person name="Sethuraman A."/>
            <person name="Zhang X.-C."/>
            <person name="Shinozaki K."/>
            <person name="Nguyen H.T."/>
            <person name="Wing R.A."/>
            <person name="Cregan P."/>
            <person name="Specht J."/>
            <person name="Grimwood J."/>
            <person name="Rokhsar D."/>
            <person name="Stacey G."/>
            <person name="Shoemaker R.C."/>
            <person name="Jackson S.A."/>
        </authorList>
    </citation>
    <scope>NUCLEOTIDE SEQUENCE [LARGE SCALE GENOMIC DNA]</scope>
    <source>
        <strain evidence="3">cv. Williams 82</strain>
        <tissue evidence="2">Callus</tissue>
    </source>
</reference>
<gene>
    <name evidence="2" type="ORF">GLYMA_11G236000</name>
</gene>
<protein>
    <recommendedName>
        <fullName evidence="5">Polyprotein</fullName>
    </recommendedName>
</protein>
<evidence type="ECO:0008006" key="5">
    <source>
        <dbReference type="Google" id="ProtNLM"/>
    </source>
</evidence>
<accession>A0A0R0HL61</accession>